<protein>
    <recommendedName>
        <fullName evidence="14">Riboflavin synthase-like beta-barrel</fullName>
    </recommendedName>
</protein>
<dbReference type="InterPro" id="IPR039261">
    <property type="entry name" value="FNR_nucleotide-bd"/>
</dbReference>
<sequence length="605" mass="69463">MDAREPLLDGDEHCRELFKKFDKDKQGVLSREGVRSFIHEKFVAKGIECMGELDYDIVVDKVFHRRRQEDRMTYSEFETDFAPIESDDKSKEEHGKLMVAVFVSKAAQFGEDPAVGHCIRVAKGFAHICLVNTVLVLLPMCRNLVTGLRVLPVVTSYLPIDQHIEFHKICGVVLLLAALGHTAAWIAIIIYAREAPKPVYERSACHHLTFIREESLLTLASRVPIWTGITMVLCAAIAAAMCISKIRQGNFNLFWLSHMLFIPFVVLMAFHGFASWVAIPQAQYWGLPPLVIYLLEKRYRMGYVFGGKTTITEVQLFQQTVAIYMRKPRSFYQRQHFLPGMYVFVNVPGISRFEWHPFTISSSPEDKFLTLHIEQDESSGLEGLKYGSLISYPTIYVDGPFGSPAQDYARYREVVLIAGGIGVTPFASILKNILYQWESYRCGYCRNIRFPPNFHLQKIYFYWVTRNQRSLTWFANTMNQLSEMDTDNRLEIHTFYTAKSLDDVIGPLEALQTFIHATEGQDIVSGLQTKQKTHFGRPDWNAELSRIARNHIQLEPLDEISEEIGVFFCGPKKMGRDIHDHCALLNQAKERQMSDAHFDFHSEKF</sequence>
<dbReference type="Pfam" id="PF08030">
    <property type="entry name" value="NAD_binding_6"/>
    <property type="match status" value="1"/>
</dbReference>
<evidence type="ECO:0000256" key="6">
    <source>
        <dbReference type="ARBA" id="ARBA00022989"/>
    </source>
</evidence>
<evidence type="ECO:0000256" key="4">
    <source>
        <dbReference type="ARBA" id="ARBA00022827"/>
    </source>
</evidence>
<keyword evidence="3 9" id="KW-0812">Transmembrane</keyword>
<dbReference type="InterPro" id="IPR050369">
    <property type="entry name" value="RBOH/FRE"/>
</dbReference>
<dbReference type="InterPro" id="IPR002048">
    <property type="entry name" value="EF_hand_dom"/>
</dbReference>
<evidence type="ECO:0000313" key="12">
    <source>
        <dbReference type="EMBL" id="KAG2904365.1"/>
    </source>
</evidence>
<dbReference type="GO" id="GO:0016491">
    <property type="term" value="F:oxidoreductase activity"/>
    <property type="evidence" value="ECO:0007669"/>
    <property type="project" value="UniProtKB-KW"/>
</dbReference>
<accession>A0A8T1BK00</accession>
<dbReference type="InterPro" id="IPR000778">
    <property type="entry name" value="Cyt_b245_heavy_chain"/>
</dbReference>
<dbReference type="InterPro" id="IPR017938">
    <property type="entry name" value="Riboflavin_synthase-like_b-brl"/>
</dbReference>
<dbReference type="Gene3D" id="3.40.50.80">
    <property type="entry name" value="Nucleotide-binding domain of ferredoxin-NADP reductase (FNR) module"/>
    <property type="match status" value="1"/>
</dbReference>
<dbReference type="PROSITE" id="PS51384">
    <property type="entry name" value="FAD_FR"/>
    <property type="match status" value="1"/>
</dbReference>
<comment type="subcellular location">
    <subcellularLocation>
        <location evidence="1">Membrane</location>
        <topology evidence="1">Multi-pass membrane protein</topology>
    </subcellularLocation>
</comment>
<dbReference type="SUPFAM" id="SSF52343">
    <property type="entry name" value="Ferredoxin reductase-like, C-terminal NADP-linked domain"/>
    <property type="match status" value="1"/>
</dbReference>
<comment type="caution">
    <text evidence="12">The sequence shown here is derived from an EMBL/GenBank/DDBJ whole genome shotgun (WGS) entry which is preliminary data.</text>
</comment>
<dbReference type="GO" id="GO:0005509">
    <property type="term" value="F:calcium ion binding"/>
    <property type="evidence" value="ECO:0007669"/>
    <property type="project" value="InterPro"/>
</dbReference>
<dbReference type="CDD" id="cd06186">
    <property type="entry name" value="NOX_Duox_like_FAD_NADP"/>
    <property type="match status" value="1"/>
</dbReference>
<dbReference type="AlphaFoldDB" id="A0A8T1BK00"/>
<feature type="transmembrane region" description="Helical" evidence="9">
    <location>
        <begin position="255"/>
        <end position="279"/>
    </location>
</feature>
<evidence type="ECO:0000259" key="11">
    <source>
        <dbReference type="PROSITE" id="PS51384"/>
    </source>
</evidence>
<feature type="transmembrane region" description="Helical" evidence="9">
    <location>
        <begin position="169"/>
        <end position="192"/>
    </location>
</feature>
<name>A0A8T1BK00_9STRA</name>
<evidence type="ECO:0000256" key="1">
    <source>
        <dbReference type="ARBA" id="ARBA00004141"/>
    </source>
</evidence>
<dbReference type="PRINTS" id="PR00466">
    <property type="entry name" value="GP91PHOX"/>
</dbReference>
<organism evidence="12 13">
    <name type="scientific">Phytophthora cactorum</name>
    <dbReference type="NCBI Taxonomy" id="29920"/>
    <lineage>
        <taxon>Eukaryota</taxon>
        <taxon>Sar</taxon>
        <taxon>Stramenopiles</taxon>
        <taxon>Oomycota</taxon>
        <taxon>Peronosporomycetes</taxon>
        <taxon>Peronosporales</taxon>
        <taxon>Peronosporaceae</taxon>
        <taxon>Phytophthora</taxon>
    </lineage>
</organism>
<evidence type="ECO:0000256" key="8">
    <source>
        <dbReference type="ARBA" id="ARBA00023136"/>
    </source>
</evidence>
<dbReference type="SFLD" id="SFLDG01168">
    <property type="entry name" value="Ferric_reductase_subgroup_(FRE"/>
    <property type="match status" value="1"/>
</dbReference>
<dbReference type="InterPro" id="IPR011992">
    <property type="entry name" value="EF-hand-dom_pair"/>
</dbReference>
<dbReference type="PANTHER" id="PTHR11972">
    <property type="entry name" value="NADPH OXIDASE"/>
    <property type="match status" value="1"/>
</dbReference>
<keyword evidence="2" id="KW-0285">Flavoprotein</keyword>
<dbReference type="PANTHER" id="PTHR11972:SF153">
    <property type="entry name" value="SUPEROXIDE-GENERATING NADPH OXIDASE HEAVY CHAIN SUBUNIT A"/>
    <property type="match status" value="1"/>
</dbReference>
<keyword evidence="6 9" id="KW-1133">Transmembrane helix</keyword>
<gene>
    <name evidence="12" type="ORF">PC117_g21057</name>
</gene>
<dbReference type="InterPro" id="IPR013112">
    <property type="entry name" value="FAD-bd_8"/>
</dbReference>
<dbReference type="SFLD" id="SFLDG01169">
    <property type="entry name" value="NADPH_oxidase_subgroup_(NOX)"/>
    <property type="match status" value="1"/>
</dbReference>
<dbReference type="PROSITE" id="PS50222">
    <property type="entry name" value="EF_HAND_2"/>
    <property type="match status" value="1"/>
</dbReference>
<evidence type="ECO:0000256" key="5">
    <source>
        <dbReference type="ARBA" id="ARBA00022857"/>
    </source>
</evidence>
<dbReference type="Pfam" id="PF08022">
    <property type="entry name" value="FAD_binding_8"/>
    <property type="match status" value="1"/>
</dbReference>
<dbReference type="InterPro" id="IPR013121">
    <property type="entry name" value="Fe_red_NAD-bd_6"/>
</dbReference>
<dbReference type="Gene3D" id="2.40.30.10">
    <property type="entry name" value="Translation factors"/>
    <property type="match status" value="1"/>
</dbReference>
<feature type="domain" description="EF-hand" evidence="10">
    <location>
        <begin position="9"/>
        <end position="44"/>
    </location>
</feature>
<keyword evidence="8 9" id="KW-0472">Membrane</keyword>
<evidence type="ECO:0000259" key="10">
    <source>
        <dbReference type="PROSITE" id="PS50222"/>
    </source>
</evidence>
<evidence type="ECO:0008006" key="14">
    <source>
        <dbReference type="Google" id="ProtNLM"/>
    </source>
</evidence>
<evidence type="ECO:0000313" key="13">
    <source>
        <dbReference type="Proteomes" id="UP000736787"/>
    </source>
</evidence>
<evidence type="ECO:0000256" key="9">
    <source>
        <dbReference type="SAM" id="Phobius"/>
    </source>
</evidence>
<keyword evidence="7" id="KW-0560">Oxidoreductase</keyword>
<dbReference type="EMBL" id="RCMK01001027">
    <property type="protein sequence ID" value="KAG2904365.1"/>
    <property type="molecule type" value="Genomic_DNA"/>
</dbReference>
<dbReference type="InterPro" id="IPR013130">
    <property type="entry name" value="Fe3_Rdtase_TM_dom"/>
</dbReference>
<dbReference type="VEuPathDB" id="FungiDB:PC110_g19653"/>
<feature type="transmembrane region" description="Helical" evidence="9">
    <location>
        <begin position="223"/>
        <end position="243"/>
    </location>
</feature>
<evidence type="ECO:0000256" key="7">
    <source>
        <dbReference type="ARBA" id="ARBA00023002"/>
    </source>
</evidence>
<dbReference type="SUPFAM" id="SSF47473">
    <property type="entry name" value="EF-hand"/>
    <property type="match status" value="1"/>
</dbReference>
<keyword evidence="4" id="KW-0274">FAD</keyword>
<dbReference type="SUPFAM" id="SSF63380">
    <property type="entry name" value="Riboflavin synthase domain-like"/>
    <property type="match status" value="1"/>
</dbReference>
<feature type="domain" description="FAD-binding FR-type" evidence="11">
    <location>
        <begin position="298"/>
        <end position="407"/>
    </location>
</feature>
<proteinExistence type="predicted"/>
<evidence type="ECO:0000256" key="2">
    <source>
        <dbReference type="ARBA" id="ARBA00022630"/>
    </source>
</evidence>
<dbReference type="InterPro" id="IPR017927">
    <property type="entry name" value="FAD-bd_FR_type"/>
</dbReference>
<keyword evidence="5" id="KW-0521">NADP</keyword>
<dbReference type="Pfam" id="PF01794">
    <property type="entry name" value="Ferric_reduct"/>
    <property type="match status" value="1"/>
</dbReference>
<dbReference type="GO" id="GO:0005886">
    <property type="term" value="C:plasma membrane"/>
    <property type="evidence" value="ECO:0007669"/>
    <property type="project" value="TreeGrafter"/>
</dbReference>
<dbReference type="SFLD" id="SFLDS00052">
    <property type="entry name" value="Ferric_Reductase_Domain"/>
    <property type="match status" value="1"/>
</dbReference>
<evidence type="ECO:0000256" key="3">
    <source>
        <dbReference type="ARBA" id="ARBA00022692"/>
    </source>
</evidence>
<dbReference type="Proteomes" id="UP000736787">
    <property type="component" value="Unassembled WGS sequence"/>
</dbReference>
<reference evidence="12" key="1">
    <citation type="submission" date="2018-10" db="EMBL/GenBank/DDBJ databases">
        <title>Effector identification in a new, highly contiguous assembly of the strawberry crown rot pathogen Phytophthora cactorum.</title>
        <authorList>
            <person name="Armitage A.D."/>
            <person name="Nellist C.F."/>
            <person name="Bates H."/>
            <person name="Vickerstaff R.J."/>
            <person name="Harrison R.J."/>
        </authorList>
    </citation>
    <scope>NUCLEOTIDE SEQUENCE</scope>
    <source>
        <strain evidence="12">4040</strain>
    </source>
</reference>